<evidence type="ECO:0000256" key="9">
    <source>
        <dbReference type="PIRSR" id="PIRSR600821-52"/>
    </source>
</evidence>
<dbReference type="Gene3D" id="2.40.37.10">
    <property type="entry name" value="Lyase, Ornithine Decarboxylase, Chain A, domain 1"/>
    <property type="match status" value="1"/>
</dbReference>
<feature type="active site" description="Proton acceptor; specific for D-alanine" evidence="7">
    <location>
        <position position="33"/>
    </location>
</feature>
<comment type="caution">
    <text evidence="11">The sequence shown here is derived from an EMBL/GenBank/DDBJ whole genome shotgun (WGS) entry which is preliminary data.</text>
</comment>
<evidence type="ECO:0000256" key="6">
    <source>
        <dbReference type="ARBA" id="ARBA00023235"/>
    </source>
</evidence>
<reference evidence="11 12" key="1">
    <citation type="submission" date="2014-10" db="EMBL/GenBank/DDBJ databases">
        <title>Genome sequence of Ponticoccus sp. strain UMTAT08 isolated from clonal culture of toxic dinoflagellate Alexandrium tamiyavanichii.</title>
        <authorList>
            <person name="Gan H.Y."/>
            <person name="Muhd D.-D."/>
            <person name="Mohd Noor M.E."/>
            <person name="Yeong Y.S."/>
            <person name="Usup G."/>
        </authorList>
    </citation>
    <scope>NUCLEOTIDE SEQUENCE [LARGE SCALE GENOMIC DNA]</scope>
    <source>
        <strain evidence="11 12">UMTAT08</strain>
    </source>
</reference>
<feature type="domain" description="Alanine racemase C-terminal" evidence="10">
    <location>
        <begin position="221"/>
        <end position="343"/>
    </location>
</feature>
<evidence type="ECO:0000259" key="10">
    <source>
        <dbReference type="SMART" id="SM01005"/>
    </source>
</evidence>
<dbReference type="RefSeq" id="WP_043139683.1">
    <property type="nucleotide sequence ID" value="NZ_JAHVJH010000004.1"/>
</dbReference>
<dbReference type="SMART" id="SM01005">
    <property type="entry name" value="Ala_racemase_C"/>
    <property type="match status" value="1"/>
</dbReference>
<dbReference type="HAMAP" id="MF_01201">
    <property type="entry name" value="Ala_racemase"/>
    <property type="match status" value="1"/>
</dbReference>
<feature type="modified residue" description="N6-(pyridoxal phosphate)lysine" evidence="7 8">
    <location>
        <position position="33"/>
    </location>
</feature>
<dbReference type="InterPro" id="IPR000821">
    <property type="entry name" value="Ala_racemase"/>
</dbReference>
<evidence type="ECO:0000256" key="5">
    <source>
        <dbReference type="ARBA" id="ARBA00022898"/>
    </source>
</evidence>
<evidence type="ECO:0000256" key="7">
    <source>
        <dbReference type="HAMAP-Rule" id="MF_01201"/>
    </source>
</evidence>
<dbReference type="Gene3D" id="3.20.20.10">
    <property type="entry name" value="Alanine racemase"/>
    <property type="match status" value="1"/>
</dbReference>
<dbReference type="Pfam" id="PF00842">
    <property type="entry name" value="Ala_racemase_C"/>
    <property type="match status" value="1"/>
</dbReference>
<gene>
    <name evidence="11" type="ORF">OA50_01678</name>
</gene>
<comment type="function">
    <text evidence="7">Catalyzes the interconversion of L-alanine and D-alanine. May also act on other amino acids.</text>
</comment>
<dbReference type="InterPro" id="IPR001608">
    <property type="entry name" value="Ala_racemase_N"/>
</dbReference>
<dbReference type="SUPFAM" id="SSF50621">
    <property type="entry name" value="Alanine racemase C-terminal domain-like"/>
    <property type="match status" value="1"/>
</dbReference>
<dbReference type="InterPro" id="IPR009006">
    <property type="entry name" value="Ala_racemase/Decarboxylase_C"/>
</dbReference>
<dbReference type="PANTHER" id="PTHR30511">
    <property type="entry name" value="ALANINE RACEMASE"/>
    <property type="match status" value="1"/>
</dbReference>
<dbReference type="NCBIfam" id="TIGR00492">
    <property type="entry name" value="alr"/>
    <property type="match status" value="1"/>
</dbReference>
<dbReference type="CDD" id="cd00430">
    <property type="entry name" value="PLPDE_III_AR"/>
    <property type="match status" value="1"/>
</dbReference>
<comment type="catalytic activity">
    <reaction evidence="1 7">
        <text>L-alanine = D-alanine</text>
        <dbReference type="Rhea" id="RHEA:20249"/>
        <dbReference type="ChEBI" id="CHEBI:57416"/>
        <dbReference type="ChEBI" id="CHEBI:57972"/>
        <dbReference type="EC" id="5.1.1.1"/>
    </reaction>
</comment>
<dbReference type="InterPro" id="IPR011079">
    <property type="entry name" value="Ala_racemase_C"/>
</dbReference>
<dbReference type="GO" id="GO:0030170">
    <property type="term" value="F:pyridoxal phosphate binding"/>
    <property type="evidence" value="ECO:0007669"/>
    <property type="project" value="UniProtKB-UniRule"/>
</dbReference>
<comment type="cofactor">
    <cofactor evidence="2 7 8">
        <name>pyridoxal 5'-phosphate</name>
        <dbReference type="ChEBI" id="CHEBI:597326"/>
    </cofactor>
</comment>
<dbReference type="EC" id="5.1.1.1" evidence="4 7"/>
<evidence type="ECO:0000256" key="8">
    <source>
        <dbReference type="PIRSR" id="PIRSR600821-50"/>
    </source>
</evidence>
<sequence>MAQARLTIDLAALRANWRSLADMAQAEAGAVVKADAYGLGLSQVAPALAAEGARRFFVAIAEEGAELRRILGPGPEICVFSGHMAGDAGLIRDAQLTPMINSIDQMLRHVESLPGHGFGIQLDSGMNRLGMEPAEWSALRDIALSQHPALIMSHLACADEPDHPMNARQLQAFRQMTDGIEAPRSLSATGGVLLGPDFHFEVTRPGIGVYGGLPFVDARPVAFVDLPVIQVRDVEPGETVGYGNTWTAERPTRVATVAAGYADGILRTMSHKAHLWAGETRCEVLGRISMDLIGVDVTAVAETPESLELLGRHQSVDTLADWAGSIGYEILTSLGARYARTYTGA</sequence>
<dbReference type="GO" id="GO:0030632">
    <property type="term" value="P:D-alanine biosynthetic process"/>
    <property type="evidence" value="ECO:0007669"/>
    <property type="project" value="UniProtKB-UniRule"/>
</dbReference>
<dbReference type="OrthoDB" id="9813814at2"/>
<dbReference type="PATRIC" id="fig|1515334.3.peg.1684"/>
<accession>A0A225QVL9</accession>
<evidence type="ECO:0000256" key="1">
    <source>
        <dbReference type="ARBA" id="ARBA00000316"/>
    </source>
</evidence>
<comment type="similarity">
    <text evidence="3 7">Belongs to the alanine racemase family.</text>
</comment>
<evidence type="ECO:0000256" key="2">
    <source>
        <dbReference type="ARBA" id="ARBA00001933"/>
    </source>
</evidence>
<evidence type="ECO:0000256" key="4">
    <source>
        <dbReference type="ARBA" id="ARBA00013089"/>
    </source>
</evidence>
<evidence type="ECO:0000256" key="3">
    <source>
        <dbReference type="ARBA" id="ARBA00007880"/>
    </source>
</evidence>
<dbReference type="AlphaFoldDB" id="A0A0B3RRD7"/>
<dbReference type="PRINTS" id="PR00992">
    <property type="entry name" value="ALARACEMASE"/>
</dbReference>
<dbReference type="STRING" id="561184.SAMN05216376_101176"/>
<dbReference type="GO" id="GO:0005829">
    <property type="term" value="C:cytosol"/>
    <property type="evidence" value="ECO:0007669"/>
    <property type="project" value="TreeGrafter"/>
</dbReference>
<name>A0A0B3RRD7_9RHOB</name>
<dbReference type="SUPFAM" id="SSF51419">
    <property type="entry name" value="PLP-binding barrel"/>
    <property type="match status" value="1"/>
</dbReference>
<keyword evidence="6 7" id="KW-0413">Isomerase</keyword>
<protein>
    <recommendedName>
        <fullName evidence="4 7">Alanine racemase</fullName>
        <ecNumber evidence="4 7">5.1.1.1</ecNumber>
    </recommendedName>
</protein>
<dbReference type="Pfam" id="PF01168">
    <property type="entry name" value="Ala_racemase_N"/>
    <property type="match status" value="1"/>
</dbReference>
<feature type="binding site" evidence="7 9">
    <location>
        <position position="128"/>
    </location>
    <ligand>
        <name>substrate</name>
    </ligand>
</feature>
<evidence type="ECO:0000313" key="12">
    <source>
        <dbReference type="Proteomes" id="UP000030960"/>
    </source>
</evidence>
<keyword evidence="12" id="KW-1185">Reference proteome</keyword>
<evidence type="ECO:0000313" key="11">
    <source>
        <dbReference type="EMBL" id="KHQ53690.1"/>
    </source>
</evidence>
<keyword evidence="5 7" id="KW-0663">Pyridoxal phosphate</keyword>
<dbReference type="PANTHER" id="PTHR30511:SF0">
    <property type="entry name" value="ALANINE RACEMASE, CATABOLIC-RELATED"/>
    <property type="match status" value="1"/>
</dbReference>
<dbReference type="EMBL" id="JSUQ01000006">
    <property type="protein sequence ID" value="KHQ53690.1"/>
    <property type="molecule type" value="Genomic_DNA"/>
</dbReference>
<dbReference type="InterPro" id="IPR029066">
    <property type="entry name" value="PLP-binding_barrel"/>
</dbReference>
<dbReference type="InterPro" id="IPR020622">
    <property type="entry name" value="Ala_racemase_pyridoxalP-BS"/>
</dbReference>
<proteinExistence type="inferred from homology"/>
<organism evidence="11 12">
    <name type="scientific">Mameliella alba</name>
    <dbReference type="NCBI Taxonomy" id="561184"/>
    <lineage>
        <taxon>Bacteria</taxon>
        <taxon>Pseudomonadati</taxon>
        <taxon>Pseudomonadota</taxon>
        <taxon>Alphaproteobacteria</taxon>
        <taxon>Rhodobacterales</taxon>
        <taxon>Roseobacteraceae</taxon>
        <taxon>Mameliella</taxon>
    </lineage>
</organism>
<dbReference type="GO" id="GO:0008784">
    <property type="term" value="F:alanine racemase activity"/>
    <property type="evidence" value="ECO:0007669"/>
    <property type="project" value="UniProtKB-UniRule"/>
</dbReference>
<feature type="active site" description="Proton acceptor; specific for L-alanine" evidence="7">
    <location>
        <position position="242"/>
    </location>
</feature>
<dbReference type="Proteomes" id="UP000030960">
    <property type="component" value="Unassembled WGS sequence"/>
</dbReference>
<comment type="pathway">
    <text evidence="7">Amino-acid biosynthesis; D-alanine biosynthesis; D-alanine from L-alanine: step 1/1.</text>
</comment>
<accession>A0A0B3RRD7</accession>
<feature type="binding site" evidence="7 9">
    <location>
        <position position="290"/>
    </location>
    <ligand>
        <name>substrate</name>
    </ligand>
</feature>
<dbReference type="UniPathway" id="UPA00042">
    <property type="reaction ID" value="UER00497"/>
</dbReference>
<dbReference type="PROSITE" id="PS00395">
    <property type="entry name" value="ALANINE_RACEMASE"/>
    <property type="match status" value="1"/>
</dbReference>